<keyword evidence="1" id="KW-0472">Membrane</keyword>
<sequence length="168" mass="17919">MGFAKENLLRIPTMVKIGQVVLLFITIGVAQGGHSHPGFGGAVNAYINDSTIEDQAVHCIEDKHSYFFGAGICMCYLLNCCVLVICYLLGDTKTQFSKFELGMSVIGSALFLALAMKLFVSSSGDSTAGGEDDTAKLITEGCCCVGVAVLQIVDAIFIHIRIKDNPTD</sequence>
<keyword evidence="1" id="KW-1133">Transmembrane helix</keyword>
<feature type="transmembrane region" description="Helical" evidence="1">
    <location>
        <begin position="101"/>
        <end position="120"/>
    </location>
</feature>
<protein>
    <submittedName>
        <fullName evidence="2">Uncharacterized protein</fullName>
    </submittedName>
</protein>
<organism evidence="2 3">
    <name type="scientific">Amphibalanus amphitrite</name>
    <name type="common">Striped barnacle</name>
    <name type="synonym">Balanus amphitrite</name>
    <dbReference type="NCBI Taxonomy" id="1232801"/>
    <lineage>
        <taxon>Eukaryota</taxon>
        <taxon>Metazoa</taxon>
        <taxon>Ecdysozoa</taxon>
        <taxon>Arthropoda</taxon>
        <taxon>Crustacea</taxon>
        <taxon>Multicrustacea</taxon>
        <taxon>Cirripedia</taxon>
        <taxon>Thoracica</taxon>
        <taxon>Thoracicalcarea</taxon>
        <taxon>Balanomorpha</taxon>
        <taxon>Balanoidea</taxon>
        <taxon>Balanidae</taxon>
        <taxon>Amphibalaninae</taxon>
        <taxon>Amphibalanus</taxon>
    </lineage>
</organism>
<gene>
    <name evidence="2" type="ORF">FJT64_015308</name>
</gene>
<reference evidence="2 3" key="1">
    <citation type="submission" date="2019-07" db="EMBL/GenBank/DDBJ databases">
        <title>Draft genome assembly of a fouling barnacle, Amphibalanus amphitrite (Darwin, 1854): The first reference genome for Thecostraca.</title>
        <authorList>
            <person name="Kim W."/>
        </authorList>
    </citation>
    <scope>NUCLEOTIDE SEQUENCE [LARGE SCALE GENOMIC DNA]</scope>
    <source>
        <strain evidence="2">SNU_AA5</strain>
        <tissue evidence="2">Soma without cirri and trophi</tissue>
    </source>
</reference>
<feature type="transmembrane region" description="Helical" evidence="1">
    <location>
        <begin position="66"/>
        <end position="89"/>
    </location>
</feature>
<keyword evidence="3" id="KW-1185">Reference proteome</keyword>
<evidence type="ECO:0000313" key="3">
    <source>
        <dbReference type="Proteomes" id="UP000440578"/>
    </source>
</evidence>
<name>A0A6A4XDT6_AMPAM</name>
<dbReference type="AlphaFoldDB" id="A0A6A4XDT6"/>
<evidence type="ECO:0000313" key="2">
    <source>
        <dbReference type="EMBL" id="KAF0314204.1"/>
    </source>
</evidence>
<dbReference type="EMBL" id="VIIS01000039">
    <property type="protein sequence ID" value="KAF0314204.1"/>
    <property type="molecule type" value="Genomic_DNA"/>
</dbReference>
<accession>A0A6A4XDT6</accession>
<comment type="caution">
    <text evidence="2">The sequence shown here is derived from an EMBL/GenBank/DDBJ whole genome shotgun (WGS) entry which is preliminary data.</text>
</comment>
<proteinExistence type="predicted"/>
<dbReference type="Proteomes" id="UP000440578">
    <property type="component" value="Unassembled WGS sequence"/>
</dbReference>
<evidence type="ECO:0000256" key="1">
    <source>
        <dbReference type="SAM" id="Phobius"/>
    </source>
</evidence>
<keyword evidence="1" id="KW-0812">Transmembrane</keyword>
<dbReference type="OrthoDB" id="6393515at2759"/>